<reference evidence="6" key="1">
    <citation type="journal article" date="2023" name="bioRxiv">
        <title>Scaffold-level genome assemblies of two parasitoid biocontrol wasps reveal the parthenogenesis mechanism and an associated novel virus.</title>
        <authorList>
            <person name="Inwood S."/>
            <person name="Skelly J."/>
            <person name="Guhlin J."/>
            <person name="Harrop T."/>
            <person name="Goldson S."/>
            <person name="Dearden P."/>
        </authorList>
    </citation>
    <scope>NUCLEOTIDE SEQUENCE</scope>
    <source>
        <strain evidence="6">Lincoln</strain>
        <tissue evidence="6">Whole body</tissue>
    </source>
</reference>
<keyword evidence="4" id="KW-0722">Serine protease inhibitor</keyword>
<evidence type="ECO:0000313" key="7">
    <source>
        <dbReference type="Proteomes" id="UP001168972"/>
    </source>
</evidence>
<comment type="similarity">
    <text evidence="5">Belongs to the protease inhibitor I19 family.</text>
</comment>
<dbReference type="InterPro" id="IPR036201">
    <property type="entry name" value="Pacifastin_dom_sf"/>
</dbReference>
<evidence type="ECO:0000313" key="6">
    <source>
        <dbReference type="EMBL" id="KAK0162677.1"/>
    </source>
</evidence>
<proteinExistence type="inferred from homology"/>
<keyword evidence="2" id="KW-0964">Secreted</keyword>
<evidence type="ECO:0000256" key="1">
    <source>
        <dbReference type="ARBA" id="ARBA00004613"/>
    </source>
</evidence>
<accession>A0AA39F4B1</accession>
<sequence length="84" mass="9788">MYPDHTKPCLPKDEWTEDCLKCFCTDERKVVCQRTYCSSKLYLEIDTCDEGDFMIDGCNFCTCVNKYYACEYNGCLGDTEEDEV</sequence>
<dbReference type="SUPFAM" id="SSF57283">
    <property type="entry name" value="PMP inhibitors"/>
    <property type="match status" value="1"/>
</dbReference>
<reference evidence="6" key="2">
    <citation type="submission" date="2023-03" db="EMBL/GenBank/DDBJ databases">
        <authorList>
            <person name="Inwood S.N."/>
            <person name="Skelly J.G."/>
            <person name="Guhlin J."/>
            <person name="Harrop T.W.R."/>
            <person name="Goldson S.G."/>
            <person name="Dearden P.K."/>
        </authorList>
    </citation>
    <scope>NUCLEOTIDE SEQUENCE</scope>
    <source>
        <strain evidence="6">Lincoln</strain>
        <tissue evidence="6">Whole body</tissue>
    </source>
</reference>
<dbReference type="Proteomes" id="UP001168972">
    <property type="component" value="Unassembled WGS sequence"/>
</dbReference>
<comment type="subcellular location">
    <subcellularLocation>
        <location evidence="1">Secreted</location>
    </subcellularLocation>
</comment>
<keyword evidence="3" id="KW-0646">Protease inhibitor</keyword>
<gene>
    <name evidence="6" type="ORF">PV327_006434</name>
</gene>
<dbReference type="GO" id="GO:0004867">
    <property type="term" value="F:serine-type endopeptidase inhibitor activity"/>
    <property type="evidence" value="ECO:0007669"/>
    <property type="project" value="UniProtKB-KW"/>
</dbReference>
<dbReference type="EMBL" id="JAQQBR010001833">
    <property type="protein sequence ID" value="KAK0162677.1"/>
    <property type="molecule type" value="Genomic_DNA"/>
</dbReference>
<organism evidence="6 7">
    <name type="scientific">Microctonus hyperodae</name>
    <name type="common">Parasitoid wasp</name>
    <dbReference type="NCBI Taxonomy" id="165561"/>
    <lineage>
        <taxon>Eukaryota</taxon>
        <taxon>Metazoa</taxon>
        <taxon>Ecdysozoa</taxon>
        <taxon>Arthropoda</taxon>
        <taxon>Hexapoda</taxon>
        <taxon>Insecta</taxon>
        <taxon>Pterygota</taxon>
        <taxon>Neoptera</taxon>
        <taxon>Endopterygota</taxon>
        <taxon>Hymenoptera</taxon>
        <taxon>Apocrita</taxon>
        <taxon>Ichneumonoidea</taxon>
        <taxon>Braconidae</taxon>
        <taxon>Euphorinae</taxon>
        <taxon>Microctonus</taxon>
    </lineage>
</organism>
<dbReference type="AlphaFoldDB" id="A0AA39F4B1"/>
<dbReference type="GO" id="GO:0005576">
    <property type="term" value="C:extracellular region"/>
    <property type="evidence" value="ECO:0007669"/>
    <property type="project" value="UniProtKB-SubCell"/>
</dbReference>
<keyword evidence="7" id="KW-1185">Reference proteome</keyword>
<evidence type="ECO:0000256" key="4">
    <source>
        <dbReference type="ARBA" id="ARBA00022900"/>
    </source>
</evidence>
<protein>
    <recommendedName>
        <fullName evidence="8">Pacifastin domain-containing protein</fullName>
    </recommendedName>
</protein>
<evidence type="ECO:0000256" key="3">
    <source>
        <dbReference type="ARBA" id="ARBA00022690"/>
    </source>
</evidence>
<name>A0AA39F4B1_MICHY</name>
<evidence type="ECO:0008006" key="8">
    <source>
        <dbReference type="Google" id="ProtNLM"/>
    </source>
</evidence>
<comment type="caution">
    <text evidence="6">The sequence shown here is derived from an EMBL/GenBank/DDBJ whole genome shotgun (WGS) entry which is preliminary data.</text>
</comment>
<evidence type="ECO:0000256" key="2">
    <source>
        <dbReference type="ARBA" id="ARBA00022525"/>
    </source>
</evidence>
<evidence type="ECO:0000256" key="5">
    <source>
        <dbReference type="ARBA" id="ARBA00029459"/>
    </source>
</evidence>